<name>A0A4Z1SMM4_GIAMU</name>
<evidence type="ECO:0000313" key="10">
    <source>
        <dbReference type="Proteomes" id="UP000315496"/>
    </source>
</evidence>
<proteinExistence type="inferred from homology"/>
<evidence type="ECO:0000256" key="5">
    <source>
        <dbReference type="ARBA" id="ARBA00023277"/>
    </source>
</evidence>
<dbReference type="InterPro" id="IPR006148">
    <property type="entry name" value="Glc/Gal-6P_isomerase"/>
</dbReference>
<comment type="catalytic activity">
    <reaction evidence="1 7">
        <text>alpha-D-glucosamine 6-phosphate + H2O = beta-D-fructose 6-phosphate + NH4(+)</text>
        <dbReference type="Rhea" id="RHEA:12172"/>
        <dbReference type="ChEBI" id="CHEBI:15377"/>
        <dbReference type="ChEBI" id="CHEBI:28938"/>
        <dbReference type="ChEBI" id="CHEBI:57634"/>
        <dbReference type="ChEBI" id="CHEBI:75989"/>
        <dbReference type="EC" id="3.5.99.6"/>
    </reaction>
</comment>
<dbReference type="GO" id="GO:0019262">
    <property type="term" value="P:N-acetylneuraminate catabolic process"/>
    <property type="evidence" value="ECO:0007669"/>
    <property type="project" value="TreeGrafter"/>
</dbReference>
<dbReference type="NCBIfam" id="TIGR00502">
    <property type="entry name" value="nagB"/>
    <property type="match status" value="1"/>
</dbReference>
<dbReference type="AlphaFoldDB" id="A0A4Z1SMM4"/>
<sequence>MAPITVVRNETPALSLARRIAAVIKAKPSAVLGLATGSTPIPVYNELARMHREEGLDFSQVSTFNLDEYLGLPATHDQSYRYFMQEHLFSKVNIKQENVHFLNGMAPNPAEECARYEKELAEIGPCDIWLLGIGHNGHIAFNEPGSPKTSRTRVVDLTQSTIDANARFFGGDKTKVPTQALSAGIATIMSSREIVLLATGSGKEAAVTASIKNAATVNCPASLLQEHGMCTFFVDPEAGAGLDAGSCHNEHPGCHTCCGKASCKVGAVTAN</sequence>
<dbReference type="VEuPathDB" id="GiardiaDB:GMRT_10591"/>
<dbReference type="PANTHER" id="PTHR11280:SF5">
    <property type="entry name" value="GLUCOSAMINE-6-PHOSPHATE ISOMERASE"/>
    <property type="match status" value="1"/>
</dbReference>
<dbReference type="InterPro" id="IPR037171">
    <property type="entry name" value="NagB/RpiA_transferase-like"/>
</dbReference>
<evidence type="ECO:0000256" key="7">
    <source>
        <dbReference type="RuleBase" id="RU361197"/>
    </source>
</evidence>
<dbReference type="GO" id="GO:0005975">
    <property type="term" value="P:carbohydrate metabolic process"/>
    <property type="evidence" value="ECO:0007669"/>
    <property type="project" value="InterPro"/>
</dbReference>
<dbReference type="GO" id="GO:0006043">
    <property type="term" value="P:glucosamine catabolic process"/>
    <property type="evidence" value="ECO:0007669"/>
    <property type="project" value="TreeGrafter"/>
</dbReference>
<dbReference type="EMBL" id="VDLU01000004">
    <property type="protein sequence ID" value="TNJ26830.1"/>
    <property type="molecule type" value="Genomic_DNA"/>
</dbReference>
<evidence type="ECO:0000259" key="8">
    <source>
        <dbReference type="Pfam" id="PF01182"/>
    </source>
</evidence>
<dbReference type="InterPro" id="IPR018321">
    <property type="entry name" value="Glucosamine6P_isomerase_CS"/>
</dbReference>
<dbReference type="PROSITE" id="PS01161">
    <property type="entry name" value="GLC_GALNAC_ISOMERASE"/>
    <property type="match status" value="1"/>
</dbReference>
<keyword evidence="4 7" id="KW-0378">Hydrolase</keyword>
<evidence type="ECO:0000313" key="9">
    <source>
        <dbReference type="EMBL" id="TNJ26830.1"/>
    </source>
</evidence>
<dbReference type="CDD" id="cd01399">
    <property type="entry name" value="GlcN6P_deaminase"/>
    <property type="match status" value="1"/>
</dbReference>
<evidence type="ECO:0000256" key="3">
    <source>
        <dbReference type="ARBA" id="ARBA00011643"/>
    </source>
</evidence>
<dbReference type="OrthoDB" id="7663298at2759"/>
<dbReference type="InterPro" id="IPR004547">
    <property type="entry name" value="Glucosamine6P_isomerase"/>
</dbReference>
<dbReference type="FunFam" id="3.40.50.1360:FF:000003">
    <property type="entry name" value="Glucosamine-6-phosphate deaminase"/>
    <property type="match status" value="1"/>
</dbReference>
<dbReference type="GO" id="GO:0004342">
    <property type="term" value="F:glucosamine-6-phosphate deaminase activity"/>
    <property type="evidence" value="ECO:0007669"/>
    <property type="project" value="UniProtKB-UniRule"/>
</dbReference>
<evidence type="ECO:0000256" key="6">
    <source>
        <dbReference type="ARBA" id="ARBA00049961"/>
    </source>
</evidence>
<dbReference type="SUPFAM" id="SSF100950">
    <property type="entry name" value="NagB/RpiA/CoA transferase-like"/>
    <property type="match status" value="1"/>
</dbReference>
<dbReference type="Proteomes" id="UP000315496">
    <property type="component" value="Chromosome 4"/>
</dbReference>
<evidence type="ECO:0000256" key="4">
    <source>
        <dbReference type="ARBA" id="ARBA00022801"/>
    </source>
</evidence>
<organism evidence="9 10">
    <name type="scientific">Giardia muris</name>
    <dbReference type="NCBI Taxonomy" id="5742"/>
    <lineage>
        <taxon>Eukaryota</taxon>
        <taxon>Metamonada</taxon>
        <taxon>Diplomonadida</taxon>
        <taxon>Hexamitidae</taxon>
        <taxon>Giardiinae</taxon>
        <taxon>Giardia</taxon>
    </lineage>
</organism>
<comment type="subunit">
    <text evidence="3">Homohexamer.</text>
</comment>
<evidence type="ECO:0000256" key="1">
    <source>
        <dbReference type="ARBA" id="ARBA00000644"/>
    </source>
</evidence>
<dbReference type="Gene3D" id="3.40.50.1360">
    <property type="match status" value="1"/>
</dbReference>
<comment type="function">
    <text evidence="6">Catalyzes the reversible conversion of alpha-D-glucosamine 6-phosphate (GlcN-6P) into beta-D-fructose 6-phosphate (Fru-6P) and ammonium ion, a regulatory reaction step in de novo uridine diphosphate-N-acetyl-alpha-D-glucosamine (UDP-GlcNAc) biosynthesis via hexosamine pathway.</text>
</comment>
<dbReference type="HAMAP" id="MF_01241">
    <property type="entry name" value="GlcN6P_deamin"/>
    <property type="match status" value="1"/>
</dbReference>
<protein>
    <recommendedName>
        <fullName evidence="7">Glucosamine-6-phosphate isomerase</fullName>
        <ecNumber evidence="7">3.5.99.6</ecNumber>
    </recommendedName>
    <alternativeName>
        <fullName evidence="7">Glucosamine-6-phosphate isomerase</fullName>
    </alternativeName>
</protein>
<comment type="caution">
    <text evidence="9">The sequence shown here is derived from an EMBL/GenBank/DDBJ whole genome shotgun (WGS) entry which is preliminary data.</text>
</comment>
<feature type="domain" description="Glucosamine/galactosamine-6-phosphate isomerase" evidence="8">
    <location>
        <begin position="15"/>
        <end position="227"/>
    </location>
</feature>
<dbReference type="Pfam" id="PF01182">
    <property type="entry name" value="Glucosamine_iso"/>
    <property type="match status" value="1"/>
</dbReference>
<accession>A0A4Z1SMM4</accession>
<comment type="similarity">
    <text evidence="2 7">Belongs to the glucosamine/galactosamine-6-phosphate isomerase family.</text>
</comment>
<gene>
    <name evidence="9" type="ORF">GMRT_10591</name>
</gene>
<reference evidence="9 10" key="1">
    <citation type="submission" date="2019-05" db="EMBL/GenBank/DDBJ databases">
        <title>The compact genome of Giardia muris reveals important steps in the evolution of intestinal protozoan parasites.</title>
        <authorList>
            <person name="Xu F."/>
            <person name="Jimenez-Gonzalez A."/>
            <person name="Einarsson E."/>
            <person name="Astvaldsson A."/>
            <person name="Peirasmaki D."/>
            <person name="Eckmann L."/>
            <person name="Andersson J.O."/>
            <person name="Svard S.G."/>
            <person name="Jerlstrom-Hultqvist J."/>
        </authorList>
    </citation>
    <scope>NUCLEOTIDE SEQUENCE [LARGE SCALE GENOMIC DNA]</scope>
    <source>
        <strain evidence="9 10">Roberts-Thomson</strain>
    </source>
</reference>
<keyword evidence="10" id="KW-1185">Reference proteome</keyword>
<dbReference type="GO" id="GO:0006046">
    <property type="term" value="P:N-acetylglucosamine catabolic process"/>
    <property type="evidence" value="ECO:0007669"/>
    <property type="project" value="TreeGrafter"/>
</dbReference>
<dbReference type="GO" id="GO:0042802">
    <property type="term" value="F:identical protein binding"/>
    <property type="evidence" value="ECO:0007669"/>
    <property type="project" value="TreeGrafter"/>
</dbReference>
<keyword evidence="5 7" id="KW-0119">Carbohydrate metabolism</keyword>
<dbReference type="EC" id="3.5.99.6" evidence="7"/>
<evidence type="ECO:0000256" key="2">
    <source>
        <dbReference type="ARBA" id="ARBA00005526"/>
    </source>
</evidence>
<dbReference type="PANTHER" id="PTHR11280">
    <property type="entry name" value="GLUCOSAMINE-6-PHOSPHATE ISOMERASE"/>
    <property type="match status" value="1"/>
</dbReference>
<dbReference type="GO" id="GO:0005737">
    <property type="term" value="C:cytoplasm"/>
    <property type="evidence" value="ECO:0007669"/>
    <property type="project" value="TreeGrafter"/>
</dbReference>